<dbReference type="InterPro" id="IPR036271">
    <property type="entry name" value="Tet_transcr_reg_TetR-rel_C_sf"/>
</dbReference>
<dbReference type="PROSITE" id="PS50977">
    <property type="entry name" value="HTH_TETR_2"/>
    <property type="match status" value="1"/>
</dbReference>
<evidence type="ECO:0000259" key="5">
    <source>
        <dbReference type="PROSITE" id="PS50977"/>
    </source>
</evidence>
<sequence length="208" mass="22183">MAVITSADGETASRRRRNAAQTRQDLLAVARARFAKDGYAATTVRDIADQAGVNVALISRYFASKEGLFEACLTDAISDVGTNTDDLERDDIAARLARHLSGSPDRVQLRNALLLLRSSGDERIDGLRHAVLRSLSEKLANAATGRAPADDEVLIRAQLVLGTVLGVVMLRSTRAVQPIADAGEDALNQVFAELIDALLPHPDSGSPS</sequence>
<dbReference type="OrthoDB" id="3210235at2"/>
<name>I0H500_ACTM4</name>
<feature type="DNA-binding region" description="H-T-H motif" evidence="4">
    <location>
        <begin position="43"/>
        <end position="62"/>
    </location>
</feature>
<reference evidence="6 7" key="1">
    <citation type="submission" date="2012-02" db="EMBL/GenBank/DDBJ databases">
        <title>Complete genome sequence of Actinoplanes missouriensis 431 (= NBRC 102363).</title>
        <authorList>
            <person name="Ohnishi Y."/>
            <person name="Ishikawa J."/>
            <person name="Sekine M."/>
            <person name="Hosoyama A."/>
            <person name="Harada T."/>
            <person name="Narita H."/>
            <person name="Hata T."/>
            <person name="Konno Y."/>
            <person name="Tutikane K."/>
            <person name="Fujita N."/>
            <person name="Horinouchi S."/>
            <person name="Hayakawa M."/>
        </authorList>
    </citation>
    <scope>NUCLEOTIDE SEQUENCE [LARGE SCALE GENOMIC DNA]</scope>
    <source>
        <strain evidence="7">ATCC 14538 / DSM 43046 / CBS 188.64 / JCM 3121 / NBRC 102363 / NCIMB 12654 / NRRL B-3342 / UNCC 431</strain>
    </source>
</reference>
<dbReference type="GO" id="GO:0003700">
    <property type="term" value="F:DNA-binding transcription factor activity"/>
    <property type="evidence" value="ECO:0007669"/>
    <property type="project" value="TreeGrafter"/>
</dbReference>
<evidence type="ECO:0000313" key="6">
    <source>
        <dbReference type="EMBL" id="BAL88087.1"/>
    </source>
</evidence>
<dbReference type="SUPFAM" id="SSF46689">
    <property type="entry name" value="Homeodomain-like"/>
    <property type="match status" value="1"/>
</dbReference>
<evidence type="ECO:0000256" key="1">
    <source>
        <dbReference type="ARBA" id="ARBA00023015"/>
    </source>
</evidence>
<evidence type="ECO:0000256" key="4">
    <source>
        <dbReference type="PROSITE-ProRule" id="PRU00335"/>
    </source>
</evidence>
<dbReference type="PANTHER" id="PTHR30055">
    <property type="entry name" value="HTH-TYPE TRANSCRIPTIONAL REGULATOR RUTR"/>
    <property type="match status" value="1"/>
</dbReference>
<dbReference type="Pfam" id="PF17920">
    <property type="entry name" value="TetR_C_16"/>
    <property type="match status" value="1"/>
</dbReference>
<dbReference type="SUPFAM" id="SSF48498">
    <property type="entry name" value="Tetracyclin repressor-like, C-terminal domain"/>
    <property type="match status" value="1"/>
</dbReference>
<dbReference type="Proteomes" id="UP000007882">
    <property type="component" value="Chromosome"/>
</dbReference>
<keyword evidence="7" id="KW-1185">Reference proteome</keyword>
<dbReference type="eggNOG" id="COG1309">
    <property type="taxonomic scope" value="Bacteria"/>
</dbReference>
<dbReference type="InterPro" id="IPR009057">
    <property type="entry name" value="Homeodomain-like_sf"/>
</dbReference>
<dbReference type="PRINTS" id="PR00455">
    <property type="entry name" value="HTHTETR"/>
</dbReference>
<dbReference type="Gene3D" id="1.10.357.10">
    <property type="entry name" value="Tetracycline Repressor, domain 2"/>
    <property type="match status" value="1"/>
</dbReference>
<proteinExistence type="predicted"/>
<feature type="domain" description="HTH tetR-type" evidence="5">
    <location>
        <begin position="20"/>
        <end position="80"/>
    </location>
</feature>
<dbReference type="Pfam" id="PF00440">
    <property type="entry name" value="TetR_N"/>
    <property type="match status" value="1"/>
</dbReference>
<dbReference type="RefSeq" id="WP_014442982.1">
    <property type="nucleotide sequence ID" value="NC_017093.1"/>
</dbReference>
<dbReference type="InterPro" id="IPR023772">
    <property type="entry name" value="DNA-bd_HTH_TetR-type_CS"/>
</dbReference>
<dbReference type="PATRIC" id="fig|512565.3.peg.2870"/>
<evidence type="ECO:0000313" key="7">
    <source>
        <dbReference type="Proteomes" id="UP000007882"/>
    </source>
</evidence>
<dbReference type="InterPro" id="IPR041678">
    <property type="entry name" value="TetR_C_16"/>
</dbReference>
<keyword evidence="1" id="KW-0805">Transcription regulation</keyword>
<dbReference type="PANTHER" id="PTHR30055:SF234">
    <property type="entry name" value="HTH-TYPE TRANSCRIPTIONAL REGULATOR BETI"/>
    <property type="match status" value="1"/>
</dbReference>
<evidence type="ECO:0000256" key="3">
    <source>
        <dbReference type="ARBA" id="ARBA00023163"/>
    </source>
</evidence>
<dbReference type="PROSITE" id="PS01081">
    <property type="entry name" value="HTH_TETR_1"/>
    <property type="match status" value="1"/>
</dbReference>
<dbReference type="KEGG" id="ams:AMIS_28670"/>
<dbReference type="HOGENOM" id="CLU_069356_10_0_11"/>
<keyword evidence="2 4" id="KW-0238">DNA-binding</keyword>
<dbReference type="AlphaFoldDB" id="I0H500"/>
<evidence type="ECO:0000256" key="2">
    <source>
        <dbReference type="ARBA" id="ARBA00023125"/>
    </source>
</evidence>
<accession>I0H500</accession>
<gene>
    <name evidence="6" type="ordered locus">AMIS_28670</name>
</gene>
<protein>
    <submittedName>
        <fullName evidence="6">Putative TetR-family transcriptional regulator</fullName>
    </submittedName>
</protein>
<dbReference type="STRING" id="512565.AMIS_28670"/>
<organism evidence="6 7">
    <name type="scientific">Actinoplanes missouriensis (strain ATCC 14538 / DSM 43046 / CBS 188.64 / JCM 3121 / NBRC 102363 / NCIMB 12654 / NRRL B-3342 / UNCC 431)</name>
    <dbReference type="NCBI Taxonomy" id="512565"/>
    <lineage>
        <taxon>Bacteria</taxon>
        <taxon>Bacillati</taxon>
        <taxon>Actinomycetota</taxon>
        <taxon>Actinomycetes</taxon>
        <taxon>Micromonosporales</taxon>
        <taxon>Micromonosporaceae</taxon>
        <taxon>Actinoplanes</taxon>
    </lineage>
</organism>
<keyword evidence="3" id="KW-0804">Transcription</keyword>
<dbReference type="InterPro" id="IPR050109">
    <property type="entry name" value="HTH-type_TetR-like_transc_reg"/>
</dbReference>
<dbReference type="GO" id="GO:0000976">
    <property type="term" value="F:transcription cis-regulatory region binding"/>
    <property type="evidence" value="ECO:0007669"/>
    <property type="project" value="TreeGrafter"/>
</dbReference>
<dbReference type="EMBL" id="AP012319">
    <property type="protein sequence ID" value="BAL88087.1"/>
    <property type="molecule type" value="Genomic_DNA"/>
</dbReference>
<dbReference type="InterPro" id="IPR001647">
    <property type="entry name" value="HTH_TetR"/>
</dbReference>